<evidence type="ECO:0000256" key="4">
    <source>
        <dbReference type="ARBA" id="ARBA00023027"/>
    </source>
</evidence>
<dbReference type="PANTHER" id="PTHR42862:SF1">
    <property type="entry name" value="DELTA-1-PYRROLINE-5-CARBOXYLATE DEHYDROGENASE 2, ISOFORM A-RELATED"/>
    <property type="match status" value="1"/>
</dbReference>
<dbReference type="Pfam" id="PF00171">
    <property type="entry name" value="Aldedh"/>
    <property type="match status" value="1"/>
</dbReference>
<gene>
    <name evidence="7" type="ORF">OXIME_000515</name>
</gene>
<dbReference type="GO" id="GO:0009898">
    <property type="term" value="C:cytoplasmic side of plasma membrane"/>
    <property type="evidence" value="ECO:0007669"/>
    <property type="project" value="TreeGrafter"/>
</dbReference>
<evidence type="ECO:0000259" key="6">
    <source>
        <dbReference type="Pfam" id="PF00171"/>
    </source>
</evidence>
<dbReference type="AlphaFoldDB" id="A0AAX4NEV9"/>
<dbReference type="InterPro" id="IPR016161">
    <property type="entry name" value="Ald_DH/histidinol_DH"/>
</dbReference>
<dbReference type="Gene3D" id="3.40.309.10">
    <property type="entry name" value="Aldehyde Dehydrogenase, Chain A, domain 2"/>
    <property type="match status" value="1"/>
</dbReference>
<dbReference type="Proteomes" id="UP001451606">
    <property type="component" value="Chromosome"/>
</dbReference>
<dbReference type="SUPFAM" id="SSF53720">
    <property type="entry name" value="ALDH-like"/>
    <property type="match status" value="1"/>
</dbReference>
<dbReference type="InterPro" id="IPR050485">
    <property type="entry name" value="Proline_metab_enzyme"/>
</dbReference>
<name>A0AAX4NEV9_9ARCH</name>
<proteinExistence type="predicted"/>
<keyword evidence="4" id="KW-0520">NAD</keyword>
<dbReference type="PROSITE" id="PS00070">
    <property type="entry name" value="ALDEHYDE_DEHYDR_CYS"/>
    <property type="match status" value="1"/>
</dbReference>
<dbReference type="Gene3D" id="3.40.605.10">
    <property type="entry name" value="Aldehyde Dehydrogenase, Chain A, domain 1"/>
    <property type="match status" value="1"/>
</dbReference>
<dbReference type="FunFam" id="3.40.309.10:FF:000005">
    <property type="entry name" value="1-pyrroline-5-carboxylate dehydrogenase 1"/>
    <property type="match status" value="1"/>
</dbReference>
<dbReference type="InterPro" id="IPR015590">
    <property type="entry name" value="Aldehyde_DH_dom"/>
</dbReference>
<organism evidence="7 8">
    <name type="scientific">Oxyplasma meridianum</name>
    <dbReference type="NCBI Taxonomy" id="3073602"/>
    <lineage>
        <taxon>Archaea</taxon>
        <taxon>Methanobacteriati</taxon>
        <taxon>Thermoplasmatota</taxon>
        <taxon>Thermoplasmata</taxon>
        <taxon>Thermoplasmatales</taxon>
        <taxon>Thermoplasmataceae</taxon>
        <taxon>Oxyplasma</taxon>
    </lineage>
</organism>
<reference evidence="7 8" key="1">
    <citation type="submission" date="2023-09" db="EMBL/GenBank/DDBJ databases">
        <authorList>
            <person name="Golyshina O.V."/>
            <person name="Lunev E.A."/>
            <person name="Bargiela R."/>
            <person name="Gaines M.C."/>
            <person name="Daum B."/>
            <person name="Bale N.J."/>
            <person name="Koenen M."/>
            <person name="Sinninghe Damst J.S."/>
            <person name="Yakimov M."/>
            <person name="Golyshin P.N."/>
        </authorList>
    </citation>
    <scope>NUCLEOTIDE SEQUENCE [LARGE SCALE GENOMIC DNA]</scope>
    <source>
        <strain evidence="7 8">M1</strain>
    </source>
</reference>
<dbReference type="GeneID" id="95967242"/>
<dbReference type="InterPro" id="IPR016160">
    <property type="entry name" value="Ald_DH_CS_CYS"/>
</dbReference>
<feature type="domain" description="Aldehyde dehydrogenase" evidence="6">
    <location>
        <begin position="51"/>
        <end position="508"/>
    </location>
</feature>
<keyword evidence="3" id="KW-0560">Oxidoreductase</keyword>
<evidence type="ECO:0000256" key="1">
    <source>
        <dbReference type="ARBA" id="ARBA00004786"/>
    </source>
</evidence>
<protein>
    <recommendedName>
        <fullName evidence="2">L-glutamate gamma-semialdehyde dehydrogenase</fullName>
        <ecNumber evidence="2">1.2.1.88</ecNumber>
    </recommendedName>
</protein>
<dbReference type="PANTHER" id="PTHR42862">
    <property type="entry name" value="DELTA-1-PYRROLINE-5-CARBOXYLATE DEHYDROGENASE 1, ISOFORM A-RELATED"/>
    <property type="match status" value="1"/>
</dbReference>
<dbReference type="EC" id="1.2.1.88" evidence="2"/>
<evidence type="ECO:0000256" key="2">
    <source>
        <dbReference type="ARBA" id="ARBA00012884"/>
    </source>
</evidence>
<comment type="catalytic activity">
    <reaction evidence="5">
        <text>L-glutamate 5-semialdehyde + NAD(+) + H2O = L-glutamate + NADH + 2 H(+)</text>
        <dbReference type="Rhea" id="RHEA:30235"/>
        <dbReference type="ChEBI" id="CHEBI:15377"/>
        <dbReference type="ChEBI" id="CHEBI:15378"/>
        <dbReference type="ChEBI" id="CHEBI:29985"/>
        <dbReference type="ChEBI" id="CHEBI:57540"/>
        <dbReference type="ChEBI" id="CHEBI:57945"/>
        <dbReference type="ChEBI" id="CHEBI:58066"/>
        <dbReference type="EC" id="1.2.1.88"/>
    </reaction>
</comment>
<evidence type="ECO:0000313" key="7">
    <source>
        <dbReference type="EMBL" id="WYX99969.1"/>
    </source>
</evidence>
<dbReference type="RefSeq" id="WP_393971926.1">
    <property type="nucleotide sequence ID" value="NZ_CP133772.1"/>
</dbReference>
<evidence type="ECO:0000256" key="5">
    <source>
        <dbReference type="ARBA" id="ARBA00048142"/>
    </source>
</evidence>
<dbReference type="KEGG" id="omr:OXIME_000515"/>
<comment type="pathway">
    <text evidence="1">Amino-acid degradation; L-proline degradation into L-glutamate; L-glutamate from L-proline: step 2/2.</text>
</comment>
<accession>A0AAX4NEV9</accession>
<dbReference type="GO" id="GO:0010133">
    <property type="term" value="P:L-proline catabolic process to L-glutamate"/>
    <property type="evidence" value="ECO:0007669"/>
    <property type="project" value="TreeGrafter"/>
</dbReference>
<sequence>MPFENEVTFVKMQKAGKEREFDEKYEAALKKCQSYFGKEYPNIILSDVVEEKKISDISPIDGKEIAKFQNSSKESVEKAIDMLHDNYKKWFNLGYVERSRIMLKVADRVAEEKYLLSAILAYENGKNRYEAMADVDEGIDFLRYYALNLIENQGFIRFTGKGYENEESLSVMKPYGVFAVIAPFNFYAITVGMMAGPLTVGNAVALKPSSDIPLSSYLTVRFMHEAGVPKEVLAFISGSGGIVGKTLVENPKIGGVVFTGSRDVGMDIYHRATQKMPKPVITEMGGKDAIIVTDRCNMNKAVEGVVRAAFGFAGQKCSACSVVYVHEGIYQEFLKKLKERTEKIKPDDPRKKETFLNPVVNRDAFEKFKQMKDKFTKEGKVLTGGNALDRDGYYVEPTVVVDLESEAYIVRNELFLPVLAVRKVKDLRQAVEEINRSEYGLTGGIFTEDPEEIKYYFENADVGVVYANRERGGSTGAMVGSQPFVGWKSSGSSGKGTGSFYYLQQFLREQSQTIAH</sequence>
<dbReference type="EMBL" id="CP133772">
    <property type="protein sequence ID" value="WYX99969.1"/>
    <property type="molecule type" value="Genomic_DNA"/>
</dbReference>
<dbReference type="InterPro" id="IPR016162">
    <property type="entry name" value="Ald_DH_N"/>
</dbReference>
<keyword evidence="8" id="KW-1185">Reference proteome</keyword>
<dbReference type="InterPro" id="IPR016163">
    <property type="entry name" value="Ald_DH_C"/>
</dbReference>
<evidence type="ECO:0000313" key="8">
    <source>
        <dbReference type="Proteomes" id="UP001451606"/>
    </source>
</evidence>
<evidence type="ECO:0000256" key="3">
    <source>
        <dbReference type="ARBA" id="ARBA00023002"/>
    </source>
</evidence>
<dbReference type="GO" id="GO:0003842">
    <property type="term" value="F:L-glutamate gamma-semialdehyde dehydrogenase activity"/>
    <property type="evidence" value="ECO:0007669"/>
    <property type="project" value="UniProtKB-EC"/>
</dbReference>